<dbReference type="RefSeq" id="WP_163315687.1">
    <property type="nucleotide sequence ID" value="NZ_JAAGAA010000004.1"/>
</dbReference>
<dbReference type="PANTHER" id="PTHR43808">
    <property type="entry name" value="ACETYLORNITHINE DEACETYLASE"/>
    <property type="match status" value="1"/>
</dbReference>
<reference evidence="11 12" key="1">
    <citation type="submission" date="2020-02" db="EMBL/GenBank/DDBJ databases">
        <authorList>
            <person name="Yang Z."/>
        </authorList>
    </citation>
    <scope>NUCLEOTIDE SEQUENCE [LARGE SCALE GENOMIC DNA]</scope>
    <source>
        <strain evidence="11 12">HX-7-9</strain>
    </source>
</reference>
<dbReference type="NCBIfam" id="TIGR01892">
    <property type="entry name" value="AcOrn-deacetyl"/>
    <property type="match status" value="1"/>
</dbReference>
<evidence type="ECO:0000259" key="10">
    <source>
        <dbReference type="Pfam" id="PF07687"/>
    </source>
</evidence>
<evidence type="ECO:0000256" key="5">
    <source>
        <dbReference type="ARBA" id="ARBA00022605"/>
    </source>
</evidence>
<keyword evidence="8" id="KW-0862">Zinc</keyword>
<proteinExistence type="inferred from homology"/>
<name>A0A6B2KQE3_9NEIS</name>
<keyword evidence="4" id="KW-0055">Arginine biosynthesis</keyword>
<dbReference type="InterPro" id="IPR002933">
    <property type="entry name" value="Peptidase_M20"/>
</dbReference>
<dbReference type="EC" id="3.5.1.16" evidence="11"/>
<keyword evidence="12" id="KW-1185">Reference proteome</keyword>
<dbReference type="Pfam" id="PF07687">
    <property type="entry name" value="M20_dimer"/>
    <property type="match status" value="1"/>
</dbReference>
<dbReference type="CDD" id="cd03894">
    <property type="entry name" value="M20_ArgE"/>
    <property type="match status" value="1"/>
</dbReference>
<dbReference type="Proteomes" id="UP000482578">
    <property type="component" value="Unassembled WGS sequence"/>
</dbReference>
<sequence>MFELTPSEQLLARLIAFDTTSRNSNLSLIDEVAGLLDTLGASVRLTHDDAGGKANLYARLGGAGQDAVVLSGHSDTVPVDGQHWASDPFKLDLRDGRLFGRGSADMKGFLACVLAAFARFAEAGVAKRLPLAIAISYDEEVGCLGVSRLIDDVLESGEALAGCVVGEPTLMQAIVAHKGIAHWRCQVHGRAAHSSLTHQGVNAIEYAAQLVGFIRRLADTERNAGRRVPLFDVPYNTLQTGWISGGSAPNIVPRACDFIFECRWLPGDDPQHFYRQVAAEAERLQQEMRITAPEAAIAFESLVHCPAFESGEHNPLRDWLTAQGEHGRGLGVAYTTEAGHFSRLGVPAVVCGPGSIEQAHKSDEYVERSQLALCDRWLDRLAAQLIERRI</sequence>
<dbReference type="GO" id="GO:0008777">
    <property type="term" value="F:acetylornithine deacetylase activity"/>
    <property type="evidence" value="ECO:0007669"/>
    <property type="project" value="UniProtKB-EC"/>
</dbReference>
<evidence type="ECO:0000256" key="2">
    <source>
        <dbReference type="ARBA" id="ARBA00005691"/>
    </source>
</evidence>
<dbReference type="EMBL" id="JAAGAA010000004">
    <property type="protein sequence ID" value="NDV12462.1"/>
    <property type="molecule type" value="Genomic_DNA"/>
</dbReference>
<dbReference type="PROSITE" id="PS00759">
    <property type="entry name" value="ARGE_DAPE_CPG2_2"/>
    <property type="match status" value="1"/>
</dbReference>
<dbReference type="NCBIfam" id="NF005710">
    <property type="entry name" value="PRK07522.1"/>
    <property type="match status" value="1"/>
</dbReference>
<dbReference type="Pfam" id="PF01546">
    <property type="entry name" value="Peptidase_M20"/>
    <property type="match status" value="1"/>
</dbReference>
<dbReference type="AlphaFoldDB" id="A0A6B2KQE3"/>
<evidence type="ECO:0000256" key="8">
    <source>
        <dbReference type="ARBA" id="ARBA00022833"/>
    </source>
</evidence>
<feature type="domain" description="Peptidase M20 dimerisation" evidence="10">
    <location>
        <begin position="175"/>
        <end position="285"/>
    </location>
</feature>
<dbReference type="InterPro" id="IPR010169">
    <property type="entry name" value="AcOrn-deacetyl"/>
</dbReference>
<dbReference type="InterPro" id="IPR036264">
    <property type="entry name" value="Bact_exopeptidase_dim_dom"/>
</dbReference>
<comment type="caution">
    <text evidence="11">The sequence shown here is derived from an EMBL/GenBank/DDBJ whole genome shotgun (WGS) entry which is preliminary data.</text>
</comment>
<evidence type="ECO:0000256" key="1">
    <source>
        <dbReference type="ARBA" id="ARBA00001947"/>
    </source>
</evidence>
<evidence type="ECO:0000313" key="12">
    <source>
        <dbReference type="Proteomes" id="UP000482578"/>
    </source>
</evidence>
<dbReference type="InterPro" id="IPR050072">
    <property type="entry name" value="Peptidase_M20A"/>
</dbReference>
<dbReference type="GO" id="GO:0046872">
    <property type="term" value="F:metal ion binding"/>
    <property type="evidence" value="ECO:0007669"/>
    <property type="project" value="UniProtKB-KW"/>
</dbReference>
<keyword evidence="7 11" id="KW-0378">Hydrolase</keyword>
<evidence type="ECO:0000256" key="9">
    <source>
        <dbReference type="ARBA" id="ARBA00023285"/>
    </source>
</evidence>
<dbReference type="InterPro" id="IPR011650">
    <property type="entry name" value="Peptidase_M20_dimer"/>
</dbReference>
<protein>
    <submittedName>
        <fullName evidence="11">Acetylornithine deacetylase</fullName>
        <ecNumber evidence="11">3.5.1.16</ecNumber>
    </submittedName>
</protein>
<evidence type="ECO:0000313" key="11">
    <source>
        <dbReference type="EMBL" id="NDV12462.1"/>
    </source>
</evidence>
<organism evidence="11 12">
    <name type="scientific">Crenobacter caeni</name>
    <dbReference type="NCBI Taxonomy" id="2705474"/>
    <lineage>
        <taxon>Bacteria</taxon>
        <taxon>Pseudomonadati</taxon>
        <taxon>Pseudomonadota</taxon>
        <taxon>Betaproteobacteria</taxon>
        <taxon>Neisseriales</taxon>
        <taxon>Neisseriaceae</taxon>
        <taxon>Crenobacter</taxon>
    </lineage>
</organism>
<keyword evidence="6" id="KW-0479">Metal-binding</keyword>
<dbReference type="Gene3D" id="3.30.70.360">
    <property type="match status" value="1"/>
</dbReference>
<dbReference type="SUPFAM" id="SSF53187">
    <property type="entry name" value="Zn-dependent exopeptidases"/>
    <property type="match status" value="1"/>
</dbReference>
<dbReference type="PANTHER" id="PTHR43808:SF31">
    <property type="entry name" value="N-ACETYL-L-CITRULLINE DEACETYLASE"/>
    <property type="match status" value="1"/>
</dbReference>
<accession>A0A6B2KQE3</accession>
<comment type="similarity">
    <text evidence="2">Belongs to the peptidase M20A family. ArgE subfamily.</text>
</comment>
<evidence type="ECO:0000256" key="6">
    <source>
        <dbReference type="ARBA" id="ARBA00022723"/>
    </source>
</evidence>
<comment type="cofactor">
    <cofactor evidence="1">
        <name>Zn(2+)</name>
        <dbReference type="ChEBI" id="CHEBI:29105"/>
    </cofactor>
</comment>
<evidence type="ECO:0000256" key="4">
    <source>
        <dbReference type="ARBA" id="ARBA00022571"/>
    </source>
</evidence>
<gene>
    <name evidence="11" type="primary">argE</name>
    <name evidence="11" type="ORF">GZH52_06570</name>
</gene>
<dbReference type="InterPro" id="IPR001261">
    <property type="entry name" value="ArgE/DapE_CS"/>
</dbReference>
<evidence type="ECO:0000256" key="3">
    <source>
        <dbReference type="ARBA" id="ARBA00022490"/>
    </source>
</evidence>
<keyword evidence="3" id="KW-0963">Cytoplasm</keyword>
<dbReference type="SUPFAM" id="SSF55031">
    <property type="entry name" value="Bacterial exopeptidase dimerisation domain"/>
    <property type="match status" value="1"/>
</dbReference>
<evidence type="ECO:0000256" key="7">
    <source>
        <dbReference type="ARBA" id="ARBA00022801"/>
    </source>
</evidence>
<keyword evidence="5" id="KW-0028">Amino-acid biosynthesis</keyword>
<keyword evidence="9" id="KW-0170">Cobalt</keyword>
<dbReference type="GO" id="GO:0006526">
    <property type="term" value="P:L-arginine biosynthetic process"/>
    <property type="evidence" value="ECO:0007669"/>
    <property type="project" value="UniProtKB-KW"/>
</dbReference>
<dbReference type="Gene3D" id="3.40.630.10">
    <property type="entry name" value="Zn peptidases"/>
    <property type="match status" value="1"/>
</dbReference>